<dbReference type="Proteomes" id="UP000011134">
    <property type="component" value="Unassembled WGS sequence"/>
</dbReference>
<dbReference type="AlphaFoldDB" id="L8JEQ3"/>
<dbReference type="SUPFAM" id="SSF51695">
    <property type="entry name" value="PLC-like phosphodiesterases"/>
    <property type="match status" value="1"/>
</dbReference>
<dbReference type="Gene3D" id="3.20.20.190">
    <property type="entry name" value="Phosphatidylinositol (PI) phosphodiesterase"/>
    <property type="match status" value="1"/>
</dbReference>
<dbReference type="GO" id="GO:0008081">
    <property type="term" value="F:phosphoric diester hydrolase activity"/>
    <property type="evidence" value="ECO:0007669"/>
    <property type="project" value="InterPro"/>
</dbReference>
<sequence length="74" mass="8132">MESFLDQTDEEGLYINFVSATDTYYGIPAPKGMADKMNPWLTSILAERNKASGILVLDYTTSSVADAIIAINLR</sequence>
<keyword evidence="2" id="KW-1185">Reference proteome</keyword>
<comment type="caution">
    <text evidence="1">The sequence shown here is derived from an EMBL/GenBank/DDBJ whole genome shotgun (WGS) entry which is preliminary data.</text>
</comment>
<dbReference type="InterPro" id="IPR017946">
    <property type="entry name" value="PLC-like_Pdiesterase_TIM-brl"/>
</dbReference>
<dbReference type="EMBL" id="AMZO01000015">
    <property type="protein sequence ID" value="ELR65902.1"/>
    <property type="molecule type" value="Genomic_DNA"/>
</dbReference>
<protein>
    <submittedName>
        <fullName evidence="1">Uncharacterized protein</fullName>
    </submittedName>
</protein>
<accession>L8JEQ3</accession>
<evidence type="ECO:0000313" key="2">
    <source>
        <dbReference type="Proteomes" id="UP000011134"/>
    </source>
</evidence>
<proteinExistence type="predicted"/>
<name>L8JEQ3_9GAMM</name>
<organism evidence="1 2">
    <name type="scientific">Photobacterium marinum</name>
    <dbReference type="NCBI Taxonomy" id="1056511"/>
    <lineage>
        <taxon>Bacteria</taxon>
        <taxon>Pseudomonadati</taxon>
        <taxon>Pseudomonadota</taxon>
        <taxon>Gammaproteobacteria</taxon>
        <taxon>Vibrionales</taxon>
        <taxon>Vibrionaceae</taxon>
        <taxon>Photobacterium</taxon>
    </lineage>
</organism>
<evidence type="ECO:0000313" key="1">
    <source>
        <dbReference type="EMBL" id="ELR65902.1"/>
    </source>
</evidence>
<gene>
    <name evidence="1" type="ORF">C942_00528</name>
</gene>
<dbReference type="GO" id="GO:0006629">
    <property type="term" value="P:lipid metabolic process"/>
    <property type="evidence" value="ECO:0007669"/>
    <property type="project" value="InterPro"/>
</dbReference>
<dbReference type="PATRIC" id="fig|1056511.3.peg.2017"/>
<reference evidence="1 2" key="1">
    <citation type="submission" date="2012-12" db="EMBL/GenBank/DDBJ databases">
        <title>Genome Assembly of Photobacterium sp. AK15.</title>
        <authorList>
            <person name="Khatri I."/>
            <person name="Vaidya B."/>
            <person name="Srinivas T.N.R."/>
            <person name="Subramanian S."/>
            <person name="Pinnaka A."/>
        </authorList>
    </citation>
    <scope>NUCLEOTIDE SEQUENCE [LARGE SCALE GENOMIC DNA]</scope>
    <source>
        <strain evidence="1 2">AK15</strain>
    </source>
</reference>